<evidence type="ECO:0000313" key="1">
    <source>
        <dbReference type="EMBL" id="KRG21040.1"/>
    </source>
</evidence>
<dbReference type="EMBL" id="LKAJ01000007">
    <property type="protein sequence ID" value="KRG21040.1"/>
    <property type="molecule type" value="Genomic_DNA"/>
</dbReference>
<dbReference type="AlphaFoldDB" id="A0A0Q9YKB8"/>
<organism evidence="1">
    <name type="scientific">Candidatus Berkiella aquae</name>
    <dbReference type="NCBI Taxonomy" id="295108"/>
    <lineage>
        <taxon>Bacteria</taxon>
        <taxon>Pseudomonadati</taxon>
        <taxon>Pseudomonadota</taxon>
        <taxon>Gammaproteobacteria</taxon>
        <taxon>Candidatus Berkiellales</taxon>
        <taxon>Candidatus Berkiellaceae</taxon>
        <taxon>Candidatus Berkiella</taxon>
    </lineage>
</organism>
<accession>A0A0Q9YKB8</accession>
<evidence type="ECO:0008006" key="4">
    <source>
        <dbReference type="Google" id="ProtNLM"/>
    </source>
</evidence>
<sequence length="253" mass="28963">MRQQLLMLFSQAKELFHEKKKPEQALEQFQTLNLLLAEKRGKSKLNQKVSSYIQRITDPVGYAVTQQQKHELKVLNQQRTRQSQVIKEKQLVAQKSFAQNQFAQAIEAYADLINLLSDFKHKTPTDLADAYWNLAMANISQASAIAKQNLTQALLMKEQAVLQVKQALLHYPKSAQRDILACNKKLVELKYFLNEEKQDNHSSQEIAVEVPHLKQQAPLPYHKMLLKRFLEARAEACQSLATSASDTKPGNRI</sequence>
<dbReference type="EMBL" id="LKAJ02000001">
    <property type="protein sequence ID" value="MCS5710006.1"/>
    <property type="molecule type" value="Genomic_DNA"/>
</dbReference>
<comment type="caution">
    <text evidence="1">The sequence shown here is derived from an EMBL/GenBank/DDBJ whole genome shotgun (WGS) entry which is preliminary data.</text>
</comment>
<protein>
    <recommendedName>
        <fullName evidence="4">Tetratricopeptide repeat protein</fullName>
    </recommendedName>
</protein>
<proteinExistence type="predicted"/>
<evidence type="ECO:0000313" key="3">
    <source>
        <dbReference type="Proteomes" id="UP000051497"/>
    </source>
</evidence>
<reference evidence="1" key="1">
    <citation type="submission" date="2015-09" db="EMBL/GenBank/DDBJ databases">
        <title>Draft Genome Sequences of Two Novel Amoeba-resistant Intranuclear Bacteria, Candidatus Berkiella cookevillensis and Candidatus Berkiella aquae.</title>
        <authorList>
            <person name="Mehari Y.T."/>
            <person name="Arivett B.A."/>
            <person name="Farone A.L."/>
            <person name="Gunderson J.H."/>
            <person name="Farone M.B."/>
        </authorList>
    </citation>
    <scope>NUCLEOTIDE SEQUENCE [LARGE SCALE GENOMIC DNA]</scope>
    <source>
        <strain evidence="1">HT99</strain>
    </source>
</reference>
<name>A0A0Q9YKB8_9GAMM</name>
<dbReference type="Proteomes" id="UP000051497">
    <property type="component" value="Unassembled WGS sequence"/>
</dbReference>
<dbReference type="RefSeq" id="WP_075066581.1">
    <property type="nucleotide sequence ID" value="NZ_LKAJ02000001.1"/>
</dbReference>
<reference evidence="2" key="3">
    <citation type="submission" date="2021-06" db="EMBL/GenBank/DDBJ databases">
        <title>Genomic Description and Analysis of Intracellular Bacteria, Candidatus Berkiella cookevillensis and Candidatus Berkiella aquae.</title>
        <authorList>
            <person name="Kidane D.T."/>
            <person name="Mehari Y.T."/>
            <person name="Rice F.C."/>
            <person name="Arivett B.A."/>
            <person name="Farone A.L."/>
            <person name="Berk S.G."/>
            <person name="Farone M.B."/>
        </authorList>
    </citation>
    <scope>NUCLEOTIDE SEQUENCE</scope>
    <source>
        <strain evidence="2">HT99</strain>
    </source>
</reference>
<evidence type="ECO:0000313" key="2">
    <source>
        <dbReference type="EMBL" id="MCS5710006.1"/>
    </source>
</evidence>
<gene>
    <name evidence="2" type="ORF">HT99x_001050</name>
    <name evidence="1" type="ORF">HT99x_01960</name>
</gene>
<keyword evidence="3" id="KW-1185">Reference proteome</keyword>
<reference evidence="2" key="2">
    <citation type="journal article" date="2016" name="Genome Announc.">
        <title>Draft Genome Sequences of Two Novel Amoeba-Resistant Intranuclear Bacteria, 'Candidatus Berkiella cookevillensis' and 'Candidatus Berkiella aquae'.</title>
        <authorList>
            <person name="Mehari Y.T."/>
            <person name="Arivett B.A."/>
            <person name="Farone A.L."/>
            <person name="Gunderson J.H."/>
            <person name="Farone M.B."/>
        </authorList>
    </citation>
    <scope>NUCLEOTIDE SEQUENCE</scope>
    <source>
        <strain evidence="2">HT99</strain>
    </source>
</reference>